<accession>A0A1F6CAW3</accession>
<name>A0A1F6CAW3_HANXR</name>
<dbReference type="Pfam" id="PF12704">
    <property type="entry name" value="MacB_PCD"/>
    <property type="match status" value="2"/>
</dbReference>
<keyword evidence="4 7" id="KW-1133">Transmembrane helix</keyword>
<feature type="domain" description="MacB-like periplasmic core" evidence="9">
    <location>
        <begin position="475"/>
        <end position="676"/>
    </location>
</feature>
<comment type="subcellular location">
    <subcellularLocation>
        <location evidence="1">Cell membrane</location>
        <topology evidence="1">Multi-pass membrane protein</topology>
    </subcellularLocation>
</comment>
<sequence length="837" mass="88764">MTLLRYFSLRHWRRHPVRALMGVVTVMLGVALYVAVEVTYASSFAAFEESVDALAGRATIQVSRGRGMGVEHEALKTIEALGYDAAPVFHATTTLSGVEEGPVMIVGVDPLREMKLRDFSVGGRATVDVGTLLFDFDAILITRRLAERHGWSEGSTFTANTPTGLKTFRVAGLLDEAGPAKIFGGNIAVMLMPSAQHHFGRRKLYDRIDVAAPPEALAKLREALPDHEVTAISRRNSVLDEVLTRVRSLVAIGMIALMVGLFMIYNSMSISVVERAREIGTIRSLGATPRAVMGMFLVEALAVGALGSAAGVAGGAALAQALVEFTAQRVNALVFVVVVERIVLDPATVVVGVSMGVLTSLAAALYPAWQATRLSPIEAMQPSRTATRLGVHYRGSFLLGLVLASGSAVVALMPPMRVPMALLVAGPALSLLALGLILPQVTLWLSAALRGPLRRIFRLHGALAANSLLQTPQRTALTVVALAGALGMMVATATAVRGFQKSTAVFLDGVLPFDMFVAATDMSMTLYSTATYPGEVSERILAVDGVEMGYPVRSVMQPYGDVDLLIIALDVERFAAMHEAKGTPNRAIDTAALRAGEVVVSENLSILHGVGAGDTLRLGAHEFRVAGIVRDYSWPQGSVLMEIGVYRKLWQDDSVSYTDIRVAPGYTVQQVKANVAGAVEGQFKVFAYSSDDLRAMSEDALRQSFQFANILVVIAGVIGFLGIVNTLMISVMRRTREIGLLRAVGMTRGQVAASILLEGVLMALVGGILGAGGGVIAAWFPMAALSIKTTGFEIPRVIPWMTLVLAVAAAAAIGLAAAAAPARRAAGIRVLDAIAYE</sequence>
<dbReference type="GO" id="GO:0022857">
    <property type="term" value="F:transmembrane transporter activity"/>
    <property type="evidence" value="ECO:0007669"/>
    <property type="project" value="TreeGrafter"/>
</dbReference>
<feature type="transmembrane region" description="Helical" evidence="7">
    <location>
        <begin position="707"/>
        <end position="731"/>
    </location>
</feature>
<feature type="domain" description="ABC3 transporter permease C-terminal" evidence="8">
    <location>
        <begin position="252"/>
        <end position="376"/>
    </location>
</feature>
<keyword evidence="5 7" id="KW-0472">Membrane</keyword>
<feature type="transmembrane region" description="Helical" evidence="7">
    <location>
        <begin position="249"/>
        <end position="273"/>
    </location>
</feature>
<evidence type="ECO:0000313" key="10">
    <source>
        <dbReference type="EMBL" id="OGG46313.1"/>
    </source>
</evidence>
<feature type="transmembrane region" description="Helical" evidence="7">
    <location>
        <begin position="751"/>
        <end position="780"/>
    </location>
</feature>
<evidence type="ECO:0000256" key="5">
    <source>
        <dbReference type="ARBA" id="ARBA00023136"/>
    </source>
</evidence>
<organism evidence="10 11">
    <name type="scientific">Handelsmanbacteria sp. (strain RIFCSPLOWO2_12_FULL_64_10)</name>
    <dbReference type="NCBI Taxonomy" id="1817868"/>
    <lineage>
        <taxon>Bacteria</taxon>
        <taxon>Candidatus Handelsmaniibacteriota</taxon>
    </lineage>
</organism>
<keyword evidence="3 7" id="KW-0812">Transmembrane</keyword>
<feature type="transmembrane region" description="Helical" evidence="7">
    <location>
        <begin position="476"/>
        <end position="496"/>
    </location>
</feature>
<protein>
    <recommendedName>
        <fullName evidence="12">ABC transporter permease</fullName>
    </recommendedName>
</protein>
<feature type="domain" description="MacB-like periplasmic core" evidence="9">
    <location>
        <begin position="23"/>
        <end position="224"/>
    </location>
</feature>
<dbReference type="EMBL" id="MFKF01000325">
    <property type="protein sequence ID" value="OGG46313.1"/>
    <property type="molecule type" value="Genomic_DNA"/>
</dbReference>
<evidence type="ECO:0000256" key="4">
    <source>
        <dbReference type="ARBA" id="ARBA00022989"/>
    </source>
</evidence>
<evidence type="ECO:0000256" key="2">
    <source>
        <dbReference type="ARBA" id="ARBA00022475"/>
    </source>
</evidence>
<reference evidence="10 11" key="1">
    <citation type="journal article" date="2016" name="Nat. Commun.">
        <title>Thousands of microbial genomes shed light on interconnected biogeochemical processes in an aquifer system.</title>
        <authorList>
            <person name="Anantharaman K."/>
            <person name="Brown C.T."/>
            <person name="Hug L.A."/>
            <person name="Sharon I."/>
            <person name="Castelle C.J."/>
            <person name="Probst A.J."/>
            <person name="Thomas B.C."/>
            <person name="Singh A."/>
            <person name="Wilkins M.J."/>
            <person name="Karaoz U."/>
            <person name="Brodie E.L."/>
            <person name="Williams K.H."/>
            <person name="Hubbard S.S."/>
            <person name="Banfield J.F."/>
        </authorList>
    </citation>
    <scope>NUCLEOTIDE SEQUENCE [LARGE SCALE GENOMIC DNA]</scope>
    <source>
        <strain evidence="11">RIFCSPLOWO2_12_FULL_64_10</strain>
    </source>
</reference>
<dbReference type="PANTHER" id="PTHR30572:SF4">
    <property type="entry name" value="ABC TRANSPORTER PERMEASE YTRF"/>
    <property type="match status" value="1"/>
</dbReference>
<feature type="transmembrane region" description="Helical" evidence="7">
    <location>
        <begin position="800"/>
        <end position="820"/>
    </location>
</feature>
<evidence type="ECO:0000256" key="1">
    <source>
        <dbReference type="ARBA" id="ARBA00004651"/>
    </source>
</evidence>
<comment type="caution">
    <text evidence="10">The sequence shown here is derived from an EMBL/GenBank/DDBJ whole genome shotgun (WGS) entry which is preliminary data.</text>
</comment>
<dbReference type="GO" id="GO:0005886">
    <property type="term" value="C:plasma membrane"/>
    <property type="evidence" value="ECO:0007669"/>
    <property type="project" value="UniProtKB-SubCell"/>
</dbReference>
<comment type="similarity">
    <text evidence="6">Belongs to the ABC-4 integral membrane protein family.</text>
</comment>
<evidence type="ECO:0000256" key="3">
    <source>
        <dbReference type="ARBA" id="ARBA00022692"/>
    </source>
</evidence>
<feature type="transmembrane region" description="Helical" evidence="7">
    <location>
        <begin position="428"/>
        <end position="449"/>
    </location>
</feature>
<evidence type="ECO:0000256" key="7">
    <source>
        <dbReference type="SAM" id="Phobius"/>
    </source>
</evidence>
<dbReference type="Proteomes" id="UP000178606">
    <property type="component" value="Unassembled WGS sequence"/>
</dbReference>
<evidence type="ECO:0000259" key="8">
    <source>
        <dbReference type="Pfam" id="PF02687"/>
    </source>
</evidence>
<evidence type="ECO:0000259" key="9">
    <source>
        <dbReference type="Pfam" id="PF12704"/>
    </source>
</evidence>
<dbReference type="InterPro" id="IPR025857">
    <property type="entry name" value="MacB_PCD"/>
</dbReference>
<evidence type="ECO:0000256" key="6">
    <source>
        <dbReference type="ARBA" id="ARBA00038076"/>
    </source>
</evidence>
<dbReference type="InterPro" id="IPR050250">
    <property type="entry name" value="Macrolide_Exporter_MacB"/>
</dbReference>
<dbReference type="PANTHER" id="PTHR30572">
    <property type="entry name" value="MEMBRANE COMPONENT OF TRANSPORTER-RELATED"/>
    <property type="match status" value="1"/>
</dbReference>
<keyword evidence="2" id="KW-1003">Cell membrane</keyword>
<feature type="transmembrane region" description="Helical" evidence="7">
    <location>
        <begin position="20"/>
        <end position="41"/>
    </location>
</feature>
<dbReference type="Pfam" id="PF02687">
    <property type="entry name" value="FtsX"/>
    <property type="match status" value="2"/>
</dbReference>
<evidence type="ECO:0000313" key="11">
    <source>
        <dbReference type="Proteomes" id="UP000178606"/>
    </source>
</evidence>
<feature type="transmembrane region" description="Helical" evidence="7">
    <location>
        <begin position="294"/>
        <end position="323"/>
    </location>
</feature>
<evidence type="ECO:0008006" key="12">
    <source>
        <dbReference type="Google" id="ProtNLM"/>
    </source>
</evidence>
<dbReference type="InterPro" id="IPR003838">
    <property type="entry name" value="ABC3_permease_C"/>
</dbReference>
<feature type="domain" description="ABC3 transporter permease C-terminal" evidence="8">
    <location>
        <begin position="710"/>
        <end position="827"/>
    </location>
</feature>
<dbReference type="AlphaFoldDB" id="A0A1F6CAW3"/>
<feature type="transmembrane region" description="Helical" evidence="7">
    <location>
        <begin position="343"/>
        <end position="366"/>
    </location>
</feature>
<feature type="transmembrane region" description="Helical" evidence="7">
    <location>
        <begin position="397"/>
        <end position="416"/>
    </location>
</feature>
<gene>
    <name evidence="10" type="ORF">A3F84_07185</name>
</gene>
<proteinExistence type="inferred from homology"/>